<dbReference type="EMBL" id="CASHTH010002193">
    <property type="protein sequence ID" value="CAI8026000.1"/>
    <property type="molecule type" value="Genomic_DNA"/>
</dbReference>
<evidence type="ECO:0000313" key="1">
    <source>
        <dbReference type="EMBL" id="CAI8026000.1"/>
    </source>
</evidence>
<gene>
    <name evidence="1" type="ORF">GBAR_LOCUS14980</name>
</gene>
<accession>A0AA35S9K5</accession>
<dbReference type="AlphaFoldDB" id="A0AA35S9K5"/>
<dbReference type="Proteomes" id="UP001174909">
    <property type="component" value="Unassembled WGS sequence"/>
</dbReference>
<dbReference type="InterPro" id="IPR027417">
    <property type="entry name" value="P-loop_NTPase"/>
</dbReference>
<reference evidence="1" key="1">
    <citation type="submission" date="2023-03" db="EMBL/GenBank/DDBJ databases">
        <authorList>
            <person name="Steffen K."/>
            <person name="Cardenas P."/>
        </authorList>
    </citation>
    <scope>NUCLEOTIDE SEQUENCE</scope>
</reference>
<dbReference type="Gene3D" id="3.40.50.300">
    <property type="entry name" value="P-loop containing nucleotide triphosphate hydrolases"/>
    <property type="match status" value="1"/>
</dbReference>
<protein>
    <submittedName>
        <fullName evidence="1">Uncharacterized protein</fullName>
    </submittedName>
</protein>
<name>A0AA35S9K5_GEOBA</name>
<sequence>MDWGHERDINHHLDDHFTIPDRQHLAPEDKETMVNLSPALKERFQRMQLVYHIRLLHRFDHILLGGFHIEEAIYGPLYYYPGRVASEIRQYEEEMPKNAILVHLTASAEVIQRRMETDPHEYSLIKKEDIPMLLDRFQARI</sequence>
<keyword evidence="2" id="KW-1185">Reference proteome</keyword>
<comment type="caution">
    <text evidence="1">The sequence shown here is derived from an EMBL/GenBank/DDBJ whole genome shotgun (WGS) entry which is preliminary data.</text>
</comment>
<organism evidence="1 2">
    <name type="scientific">Geodia barretti</name>
    <name type="common">Barrett's horny sponge</name>
    <dbReference type="NCBI Taxonomy" id="519541"/>
    <lineage>
        <taxon>Eukaryota</taxon>
        <taxon>Metazoa</taxon>
        <taxon>Porifera</taxon>
        <taxon>Demospongiae</taxon>
        <taxon>Heteroscleromorpha</taxon>
        <taxon>Tetractinellida</taxon>
        <taxon>Astrophorina</taxon>
        <taxon>Geodiidae</taxon>
        <taxon>Geodia</taxon>
    </lineage>
</organism>
<proteinExistence type="predicted"/>
<evidence type="ECO:0000313" key="2">
    <source>
        <dbReference type="Proteomes" id="UP001174909"/>
    </source>
</evidence>